<dbReference type="GO" id="GO:0008270">
    <property type="term" value="F:zinc ion binding"/>
    <property type="evidence" value="ECO:0007669"/>
    <property type="project" value="UniProtKB-KW"/>
</dbReference>
<dbReference type="InterPro" id="IPR011011">
    <property type="entry name" value="Znf_FYVE_PHD"/>
</dbReference>
<dbReference type="PROSITE" id="PS01359">
    <property type="entry name" value="ZF_PHD_1"/>
    <property type="match status" value="1"/>
</dbReference>
<dbReference type="SMART" id="SM00249">
    <property type="entry name" value="PHD"/>
    <property type="match status" value="1"/>
</dbReference>
<accession>A0A6G0XK51</accession>
<dbReference type="Gene3D" id="3.30.40.10">
    <property type="entry name" value="Zinc/RING finger domain, C3HC4 (zinc finger)"/>
    <property type="match status" value="1"/>
</dbReference>
<gene>
    <name evidence="7" type="ORF">Ae201684_003883</name>
</gene>
<evidence type="ECO:0000256" key="3">
    <source>
        <dbReference type="ARBA" id="ARBA00022833"/>
    </source>
</evidence>
<reference evidence="7 8" key="1">
    <citation type="submission" date="2019-07" db="EMBL/GenBank/DDBJ databases">
        <title>Genomics analysis of Aphanomyces spp. identifies a new class of oomycete effector associated with host adaptation.</title>
        <authorList>
            <person name="Gaulin E."/>
        </authorList>
    </citation>
    <scope>NUCLEOTIDE SEQUENCE [LARGE SCALE GENOMIC DNA]</scope>
    <source>
        <strain evidence="7 8">ATCC 201684</strain>
    </source>
</reference>
<dbReference type="EMBL" id="VJMJ01000045">
    <property type="protein sequence ID" value="KAF0740752.1"/>
    <property type="molecule type" value="Genomic_DNA"/>
</dbReference>
<dbReference type="InterPro" id="IPR001965">
    <property type="entry name" value="Znf_PHD"/>
</dbReference>
<dbReference type="VEuPathDB" id="FungiDB:AeMF1_012782"/>
<dbReference type="InterPro" id="IPR019787">
    <property type="entry name" value="Znf_PHD-finger"/>
</dbReference>
<feature type="region of interest" description="Disordered" evidence="5">
    <location>
        <begin position="301"/>
        <end position="320"/>
    </location>
</feature>
<comment type="caution">
    <text evidence="7">The sequence shown here is derived from an EMBL/GenBank/DDBJ whole genome shotgun (WGS) entry which is preliminary data.</text>
</comment>
<evidence type="ECO:0000256" key="2">
    <source>
        <dbReference type="ARBA" id="ARBA00022771"/>
    </source>
</evidence>
<keyword evidence="8" id="KW-1185">Reference proteome</keyword>
<dbReference type="AlphaFoldDB" id="A0A6G0XK51"/>
<protein>
    <recommendedName>
        <fullName evidence="6">PHD-type domain-containing protein</fullName>
    </recommendedName>
</protein>
<sequence length="435" mass="48604">MRGQLSDKRGFDEDSDAALVLDRLADISNRAKRVKRSPVKNIEELHNLVTFSQYYNDEFHSESDSDLDDGATVKDIDSEDSPPIELEIQEIRVTKSKKNAKKSKSKKNDRPAATDRTAHRVHELSKTLSMVLSDLNIDVMENRSVETIRDDTEGAMDELTATLDACRHLTQSIRPTRGELAPVVKPGLSQLWETARKVGRQEARVNLACWRSAADELRLVLQDTLASCPNSEHTPLFERCLDFMASVSLCNLLRDKSPDIQDMTVHESTKQLCRSIHQYDVERMESLASQVRAQIQGIQRQATQVVPSPPPSPPPVKKRASFHGTAEPGCAVCGVDAGDVMLCDNGCGKQYHAACLDLDGPPEEGSWYCPECMESLGLSGDGQVFMCAALHCKRVSVTRYCAVHSCRFKGCNFRLRGRGYCRRHDTHQKRTMAQD</sequence>
<feature type="compositionally biased region" description="Basic and acidic residues" evidence="5">
    <location>
        <begin position="106"/>
        <end position="119"/>
    </location>
</feature>
<keyword evidence="3" id="KW-0862">Zinc</keyword>
<keyword evidence="1" id="KW-0479">Metal-binding</keyword>
<dbReference type="SUPFAM" id="SSF57903">
    <property type="entry name" value="FYVE/PHD zinc finger"/>
    <property type="match status" value="1"/>
</dbReference>
<dbReference type="InterPro" id="IPR019786">
    <property type="entry name" value="Zinc_finger_PHD-type_CS"/>
</dbReference>
<feature type="compositionally biased region" description="Basic residues" evidence="5">
    <location>
        <begin position="94"/>
        <end position="105"/>
    </location>
</feature>
<evidence type="ECO:0000313" key="7">
    <source>
        <dbReference type="EMBL" id="KAF0740752.1"/>
    </source>
</evidence>
<evidence type="ECO:0000313" key="8">
    <source>
        <dbReference type="Proteomes" id="UP000481153"/>
    </source>
</evidence>
<dbReference type="Pfam" id="PF00628">
    <property type="entry name" value="PHD"/>
    <property type="match status" value="1"/>
</dbReference>
<evidence type="ECO:0000256" key="4">
    <source>
        <dbReference type="PROSITE-ProRule" id="PRU00146"/>
    </source>
</evidence>
<dbReference type="Proteomes" id="UP000481153">
    <property type="component" value="Unassembled WGS sequence"/>
</dbReference>
<name>A0A6G0XK51_9STRA</name>
<evidence type="ECO:0000256" key="5">
    <source>
        <dbReference type="SAM" id="MobiDB-lite"/>
    </source>
</evidence>
<evidence type="ECO:0000256" key="1">
    <source>
        <dbReference type="ARBA" id="ARBA00022723"/>
    </source>
</evidence>
<proteinExistence type="predicted"/>
<dbReference type="PROSITE" id="PS50016">
    <property type="entry name" value="ZF_PHD_2"/>
    <property type="match status" value="1"/>
</dbReference>
<dbReference type="InterPro" id="IPR013083">
    <property type="entry name" value="Znf_RING/FYVE/PHD"/>
</dbReference>
<keyword evidence="2 4" id="KW-0863">Zinc-finger</keyword>
<feature type="region of interest" description="Disordered" evidence="5">
    <location>
        <begin position="60"/>
        <end position="119"/>
    </location>
</feature>
<evidence type="ECO:0000259" key="6">
    <source>
        <dbReference type="PROSITE" id="PS50016"/>
    </source>
</evidence>
<feature type="domain" description="PHD-type" evidence="6">
    <location>
        <begin position="327"/>
        <end position="375"/>
    </location>
</feature>
<organism evidence="7 8">
    <name type="scientific">Aphanomyces euteiches</name>
    <dbReference type="NCBI Taxonomy" id="100861"/>
    <lineage>
        <taxon>Eukaryota</taxon>
        <taxon>Sar</taxon>
        <taxon>Stramenopiles</taxon>
        <taxon>Oomycota</taxon>
        <taxon>Saprolegniomycetes</taxon>
        <taxon>Saprolegniales</taxon>
        <taxon>Verrucalvaceae</taxon>
        <taxon>Aphanomyces</taxon>
    </lineage>
</organism>